<evidence type="ECO:0000256" key="3">
    <source>
        <dbReference type="ARBA" id="ARBA00022692"/>
    </source>
</evidence>
<dbReference type="PATRIC" id="fig|502682.8.peg.1533"/>
<name>A0A0G9ML69_9SPHN</name>
<feature type="transmembrane region" description="Helical" evidence="6">
    <location>
        <begin position="123"/>
        <end position="146"/>
    </location>
</feature>
<sequence length="485" mass="51669">MRLATNSFYSLLGSAVPLLLSVLTVPLFVEQIGMERYGALALAWLFLTYFGNADFGFGRSVTQRLASTIGRGDADRAANIVWTAIVTIAGFGILLALLLYVAARTYFAGPFDAAPDISAEMLAAVWLLALGSPIVALSGVLGGALMGIERFRLVASSAIIANSGALLFPLAIAYLYSVDLRWLILATLAARLLGLLLLASGVWQTFLRRAVPRFSVEEFRKLASYGAWIMVTAIVGPLMVAGDRMVIGAVLGAAAVAAYAIPFQIASRTLSLPIAIVQALFPRFASEDGEASRARCGTFTIVVAQIYTPLVIGLILLAGPLLSLWLGDNLDERSILVGQILMAGFWTNALANVPYAYIQARGQPRFTALLHLAELPFYIALLFGLGATFGLAGIAAAFALRCGIDMLALMTKAGAMGIDIWRKVAVQMALVLAALMLAHSIMSWAWLATSALALAALSLTATAWQMPPEIKAQLRVLLARFRKAA</sequence>
<feature type="transmembrane region" description="Helical" evidence="6">
    <location>
        <begin position="306"/>
        <end position="327"/>
    </location>
</feature>
<feature type="transmembrane region" description="Helical" evidence="6">
    <location>
        <begin position="420"/>
        <end position="438"/>
    </location>
</feature>
<evidence type="ECO:0000256" key="2">
    <source>
        <dbReference type="ARBA" id="ARBA00022475"/>
    </source>
</evidence>
<feature type="transmembrane region" description="Helical" evidence="6">
    <location>
        <begin position="153"/>
        <end position="176"/>
    </location>
</feature>
<dbReference type="Pfam" id="PF01943">
    <property type="entry name" value="Polysacc_synt"/>
    <property type="match status" value="1"/>
</dbReference>
<comment type="subcellular location">
    <subcellularLocation>
        <location evidence="1">Cell membrane</location>
        <topology evidence="1">Multi-pass membrane protein</topology>
    </subcellularLocation>
</comment>
<dbReference type="RefSeq" id="WP_047006784.1">
    <property type="nucleotide sequence ID" value="NZ_CP018097.1"/>
</dbReference>
<evidence type="ECO:0000313" key="7">
    <source>
        <dbReference type="EMBL" id="KLE31432.1"/>
    </source>
</evidence>
<dbReference type="STRING" id="502682.BMF35_a0506"/>
<feature type="transmembrane region" description="Helical" evidence="6">
    <location>
        <begin position="7"/>
        <end position="29"/>
    </location>
</feature>
<keyword evidence="3 6" id="KW-0812">Transmembrane</keyword>
<evidence type="ECO:0000256" key="6">
    <source>
        <dbReference type="SAM" id="Phobius"/>
    </source>
</evidence>
<evidence type="ECO:0000256" key="5">
    <source>
        <dbReference type="ARBA" id="ARBA00023136"/>
    </source>
</evidence>
<dbReference type="InterPro" id="IPR002797">
    <property type="entry name" value="Polysacc_synth"/>
</dbReference>
<keyword evidence="4 6" id="KW-1133">Transmembrane helix</keyword>
<dbReference type="OrthoDB" id="9812647at2"/>
<dbReference type="GO" id="GO:0005886">
    <property type="term" value="C:plasma membrane"/>
    <property type="evidence" value="ECO:0007669"/>
    <property type="project" value="UniProtKB-SubCell"/>
</dbReference>
<accession>A0A0G9ML69</accession>
<evidence type="ECO:0000313" key="8">
    <source>
        <dbReference type="Proteomes" id="UP000053070"/>
    </source>
</evidence>
<dbReference type="PANTHER" id="PTHR30250">
    <property type="entry name" value="PST FAMILY PREDICTED COLANIC ACID TRANSPORTER"/>
    <property type="match status" value="1"/>
</dbReference>
<dbReference type="InterPro" id="IPR050833">
    <property type="entry name" value="Poly_Biosynth_Transport"/>
</dbReference>
<reference evidence="7 8" key="1">
    <citation type="submission" date="2015-04" db="EMBL/GenBank/DDBJ databases">
        <title>The draft genome sequence of Erythrobacr gangjinensis K7-2.</title>
        <authorList>
            <person name="Zhuang L."/>
            <person name="Liu Y."/>
            <person name="Shao Z."/>
        </authorList>
    </citation>
    <scope>NUCLEOTIDE SEQUENCE [LARGE SCALE GENOMIC DNA]</scope>
    <source>
        <strain evidence="7 8">K7-2</strain>
    </source>
</reference>
<keyword evidence="5 6" id="KW-0472">Membrane</keyword>
<proteinExistence type="predicted"/>
<gene>
    <name evidence="7" type="ORF">AAW01_07510</name>
</gene>
<protein>
    <recommendedName>
        <fullName evidence="9">Polysaccharide biosynthesis protein</fullName>
    </recommendedName>
</protein>
<feature type="transmembrane region" description="Helical" evidence="6">
    <location>
        <begin position="377"/>
        <end position="400"/>
    </location>
</feature>
<feature type="transmembrane region" description="Helical" evidence="6">
    <location>
        <begin position="222"/>
        <end position="240"/>
    </location>
</feature>
<feature type="transmembrane region" description="Helical" evidence="6">
    <location>
        <begin position="246"/>
        <end position="263"/>
    </location>
</feature>
<organism evidence="7 8">
    <name type="scientific">Aurantiacibacter gangjinensis</name>
    <dbReference type="NCBI Taxonomy" id="502682"/>
    <lineage>
        <taxon>Bacteria</taxon>
        <taxon>Pseudomonadati</taxon>
        <taxon>Pseudomonadota</taxon>
        <taxon>Alphaproteobacteria</taxon>
        <taxon>Sphingomonadales</taxon>
        <taxon>Erythrobacteraceae</taxon>
        <taxon>Aurantiacibacter</taxon>
    </lineage>
</organism>
<evidence type="ECO:0000256" key="4">
    <source>
        <dbReference type="ARBA" id="ARBA00022989"/>
    </source>
</evidence>
<comment type="caution">
    <text evidence="7">The sequence shown here is derived from an EMBL/GenBank/DDBJ whole genome shotgun (WGS) entry which is preliminary data.</text>
</comment>
<feature type="transmembrane region" description="Helical" evidence="6">
    <location>
        <begin position="334"/>
        <end position="357"/>
    </location>
</feature>
<dbReference type="AlphaFoldDB" id="A0A0G9ML69"/>
<evidence type="ECO:0008006" key="9">
    <source>
        <dbReference type="Google" id="ProtNLM"/>
    </source>
</evidence>
<keyword evidence="8" id="KW-1185">Reference proteome</keyword>
<feature type="transmembrane region" description="Helical" evidence="6">
    <location>
        <begin position="41"/>
        <end position="58"/>
    </location>
</feature>
<dbReference type="Proteomes" id="UP000053070">
    <property type="component" value="Unassembled WGS sequence"/>
</dbReference>
<keyword evidence="2" id="KW-1003">Cell membrane</keyword>
<feature type="transmembrane region" description="Helical" evidence="6">
    <location>
        <begin position="79"/>
        <end position="103"/>
    </location>
</feature>
<dbReference type="PANTHER" id="PTHR30250:SF26">
    <property type="entry name" value="PSMA PROTEIN"/>
    <property type="match status" value="1"/>
</dbReference>
<dbReference type="EMBL" id="LBHC01000002">
    <property type="protein sequence ID" value="KLE31432.1"/>
    <property type="molecule type" value="Genomic_DNA"/>
</dbReference>
<evidence type="ECO:0000256" key="1">
    <source>
        <dbReference type="ARBA" id="ARBA00004651"/>
    </source>
</evidence>
<feature type="transmembrane region" description="Helical" evidence="6">
    <location>
        <begin position="182"/>
        <end position="202"/>
    </location>
</feature>